<dbReference type="Gene3D" id="3.30.40.10">
    <property type="entry name" value="Zinc/RING finger domain, C3HC4 (zinc finger)"/>
    <property type="match status" value="1"/>
</dbReference>
<sequence>MNKLLCRHFLWGCMLKGTKEELDEHICNFYPCSEAYSGCDFRGTNDEVRIHKLDCKYSKCINEKHGCRRRGTWVELYSHEADCGFALMTCGMCRLLFRKNEIEPHQKLCESNSAECYFCQKLIHGDLYQTHLAICEKEIEIAKCLICHKYCLKSDIGEHVLAHEMSQQKIERKIRNYDDG</sequence>
<protein>
    <recommendedName>
        <fullName evidence="2">TRAF-type domain-containing protein</fullName>
    </recommendedName>
</protein>
<gene>
    <name evidence="1" type="ORF">Harvfovirus13_23</name>
</gene>
<dbReference type="InterPro" id="IPR013083">
    <property type="entry name" value="Znf_RING/FYVE/PHD"/>
</dbReference>
<evidence type="ECO:0000313" key="1">
    <source>
        <dbReference type="EMBL" id="AYV81017.1"/>
    </source>
</evidence>
<dbReference type="EMBL" id="MK072255">
    <property type="protein sequence ID" value="AYV81017.1"/>
    <property type="molecule type" value="Genomic_DNA"/>
</dbReference>
<evidence type="ECO:0008006" key="2">
    <source>
        <dbReference type="Google" id="ProtNLM"/>
    </source>
</evidence>
<organism evidence="1">
    <name type="scientific">Harvfovirus sp</name>
    <dbReference type="NCBI Taxonomy" id="2487768"/>
    <lineage>
        <taxon>Viruses</taxon>
        <taxon>Varidnaviria</taxon>
        <taxon>Bamfordvirae</taxon>
        <taxon>Nucleocytoviricota</taxon>
        <taxon>Megaviricetes</taxon>
        <taxon>Imitervirales</taxon>
        <taxon>Mimiviridae</taxon>
        <taxon>Klosneuvirinae</taxon>
    </lineage>
</organism>
<name>A0A3G5A1C5_9VIRU</name>
<proteinExistence type="predicted"/>
<dbReference type="SUPFAM" id="SSF49599">
    <property type="entry name" value="TRAF domain-like"/>
    <property type="match status" value="1"/>
</dbReference>
<reference evidence="1" key="1">
    <citation type="submission" date="2018-10" db="EMBL/GenBank/DDBJ databases">
        <title>Hidden diversity of soil giant viruses.</title>
        <authorList>
            <person name="Schulz F."/>
            <person name="Alteio L."/>
            <person name="Goudeau D."/>
            <person name="Ryan E.M."/>
            <person name="Malmstrom R.R."/>
            <person name="Blanchard J."/>
            <person name="Woyke T."/>
        </authorList>
    </citation>
    <scope>NUCLEOTIDE SEQUENCE</scope>
    <source>
        <strain evidence="1">HAV1</strain>
    </source>
</reference>
<accession>A0A3G5A1C5</accession>